<dbReference type="AlphaFoldDB" id="A0A8C2SM53"/>
<proteinExistence type="inferred from homology"/>
<reference evidence="2" key="1">
    <citation type="submission" date="2015-11" db="EMBL/GenBank/DDBJ databases">
        <authorList>
            <consortium name="International Coturnix japonica Genome Analysis Consortium"/>
            <person name="Warren W."/>
            <person name="Burt D.W."/>
            <person name="Antin P.B."/>
            <person name="Lanford R."/>
            <person name="Gros J."/>
            <person name="Wilson R.K."/>
        </authorList>
    </citation>
    <scope>NUCLEOTIDE SEQUENCE [LARGE SCALE GENOMIC DNA]</scope>
</reference>
<organism evidence="2 3">
    <name type="scientific">Coturnix japonica</name>
    <name type="common">Japanese quail</name>
    <name type="synonym">Coturnix coturnix japonica</name>
    <dbReference type="NCBI Taxonomy" id="93934"/>
    <lineage>
        <taxon>Eukaryota</taxon>
        <taxon>Metazoa</taxon>
        <taxon>Chordata</taxon>
        <taxon>Craniata</taxon>
        <taxon>Vertebrata</taxon>
        <taxon>Euteleostomi</taxon>
        <taxon>Archelosauria</taxon>
        <taxon>Archosauria</taxon>
        <taxon>Dinosauria</taxon>
        <taxon>Saurischia</taxon>
        <taxon>Theropoda</taxon>
        <taxon>Coelurosauria</taxon>
        <taxon>Aves</taxon>
        <taxon>Neognathae</taxon>
        <taxon>Galloanserae</taxon>
        <taxon>Galliformes</taxon>
        <taxon>Phasianidae</taxon>
        <taxon>Perdicinae</taxon>
        <taxon>Coturnix</taxon>
    </lineage>
</organism>
<reference evidence="2" key="2">
    <citation type="submission" date="2025-08" db="UniProtKB">
        <authorList>
            <consortium name="Ensembl"/>
        </authorList>
    </citation>
    <scope>IDENTIFICATION</scope>
</reference>
<accession>A0A8C2SM53</accession>
<comment type="similarity">
    <text evidence="1">Belongs to the FAM229 family.</text>
</comment>
<dbReference type="InterPro" id="IPR028025">
    <property type="entry name" value="FAM229"/>
</dbReference>
<dbReference type="Proteomes" id="UP000694412">
    <property type="component" value="Chromosome 23"/>
</dbReference>
<dbReference type="PANTHER" id="PTHR35355:SF1">
    <property type="entry name" value="PROTEIN FAM229A"/>
    <property type="match status" value="1"/>
</dbReference>
<sequence>MSSQEAPRARRFPIEAGDCCSAAAALETQQRVGTAWTAGRQLRRCPANHRLTLPHIPINVFIAMGGNCRPRST</sequence>
<evidence type="ECO:0000313" key="2">
    <source>
        <dbReference type="Ensembl" id="ENSCJPP00005000820.1"/>
    </source>
</evidence>
<evidence type="ECO:0000313" key="3">
    <source>
        <dbReference type="Proteomes" id="UP000694412"/>
    </source>
</evidence>
<evidence type="ECO:0000256" key="1">
    <source>
        <dbReference type="ARBA" id="ARBA00009958"/>
    </source>
</evidence>
<protein>
    <submittedName>
        <fullName evidence="2">Uncharacterized protein</fullName>
    </submittedName>
</protein>
<dbReference type="Ensembl" id="ENSCJPT00005001439.1">
    <property type="protein sequence ID" value="ENSCJPP00005000820.1"/>
    <property type="gene ID" value="ENSCJPG00005000894.1"/>
</dbReference>
<dbReference type="Pfam" id="PF14982">
    <property type="entry name" value="UPF0731"/>
    <property type="match status" value="1"/>
</dbReference>
<dbReference type="GeneTree" id="ENSGT00950000184358"/>
<dbReference type="PANTHER" id="PTHR35355">
    <property type="entry name" value="PROTEIN FAM229A"/>
    <property type="match status" value="1"/>
</dbReference>
<keyword evidence="3" id="KW-1185">Reference proteome</keyword>
<name>A0A8C2SM53_COTJA</name>
<reference evidence="2" key="3">
    <citation type="submission" date="2025-09" db="UniProtKB">
        <authorList>
            <consortium name="Ensembl"/>
        </authorList>
    </citation>
    <scope>IDENTIFICATION</scope>
</reference>